<dbReference type="Proteomes" id="UP000321578">
    <property type="component" value="Unassembled WGS sequence"/>
</dbReference>
<keyword evidence="1" id="KW-1133">Transmembrane helix</keyword>
<evidence type="ECO:0008006" key="4">
    <source>
        <dbReference type="Google" id="ProtNLM"/>
    </source>
</evidence>
<keyword evidence="3" id="KW-1185">Reference proteome</keyword>
<organism evidence="2 3">
    <name type="scientific">Subsaximicrobium wynnwilliamsii</name>
    <dbReference type="NCBI Taxonomy" id="291179"/>
    <lineage>
        <taxon>Bacteria</taxon>
        <taxon>Pseudomonadati</taxon>
        <taxon>Bacteroidota</taxon>
        <taxon>Flavobacteriia</taxon>
        <taxon>Flavobacteriales</taxon>
        <taxon>Flavobacteriaceae</taxon>
        <taxon>Subsaximicrobium</taxon>
    </lineage>
</organism>
<evidence type="ECO:0000256" key="1">
    <source>
        <dbReference type="SAM" id="Phobius"/>
    </source>
</evidence>
<feature type="transmembrane region" description="Helical" evidence="1">
    <location>
        <begin position="104"/>
        <end position="124"/>
    </location>
</feature>
<proteinExistence type="predicted"/>
<evidence type="ECO:0000313" key="3">
    <source>
        <dbReference type="Proteomes" id="UP000321578"/>
    </source>
</evidence>
<evidence type="ECO:0000313" key="2">
    <source>
        <dbReference type="EMBL" id="TXD88540.1"/>
    </source>
</evidence>
<accession>A0A5C6ZH73</accession>
<keyword evidence="1" id="KW-0472">Membrane</keyword>
<name>A0A5C6ZH73_9FLAO</name>
<dbReference type="AlphaFoldDB" id="A0A5C6ZH73"/>
<feature type="transmembrane region" description="Helical" evidence="1">
    <location>
        <begin position="21"/>
        <end position="45"/>
    </location>
</feature>
<keyword evidence="1" id="KW-0812">Transmembrane</keyword>
<feature type="transmembrane region" description="Helical" evidence="1">
    <location>
        <begin position="51"/>
        <end position="69"/>
    </location>
</feature>
<dbReference type="RefSeq" id="WP_147086909.1">
    <property type="nucleotide sequence ID" value="NZ_VORM01000013.1"/>
</dbReference>
<feature type="transmembrane region" description="Helical" evidence="1">
    <location>
        <begin position="130"/>
        <end position="149"/>
    </location>
</feature>
<sequence length="167" mass="19115">MKLYHAKAPDNFQKQLQTFKALLKGSMMAKTSSFMLIAVSLVLAYKSRDNMLNVLLLLTGMASVVFYIIKHLSLQEIKQKSYTQRSLMSSISKFKAYMANRKKYEIYFLGFWIISLIPYATSFLDSKLHAILFAILYIAVVTVLGNLAYKKIDKIIAHLESELQSIQ</sequence>
<gene>
    <name evidence="2" type="ORF">ESY86_12430</name>
</gene>
<comment type="caution">
    <text evidence="2">The sequence shown here is derived from an EMBL/GenBank/DDBJ whole genome shotgun (WGS) entry which is preliminary data.</text>
</comment>
<reference evidence="2 3" key="1">
    <citation type="submission" date="2019-08" db="EMBL/GenBank/DDBJ databases">
        <title>Genomes of Subsaximicrobium wynnwilliamsii strains.</title>
        <authorList>
            <person name="Bowman J.P."/>
        </authorList>
    </citation>
    <scope>NUCLEOTIDE SEQUENCE [LARGE SCALE GENOMIC DNA]</scope>
    <source>
        <strain evidence="2 3">2-80-2</strain>
    </source>
</reference>
<dbReference type="EMBL" id="VORO01000013">
    <property type="protein sequence ID" value="TXD88540.1"/>
    <property type="molecule type" value="Genomic_DNA"/>
</dbReference>
<protein>
    <recommendedName>
        <fullName evidence="4">DUF3278 domain-containing protein</fullName>
    </recommendedName>
</protein>
<dbReference type="OrthoDB" id="1447076at2"/>